<dbReference type="Gene3D" id="1.10.10.2250">
    <property type="match status" value="1"/>
</dbReference>
<gene>
    <name evidence="1" type="ORF">OB69_10745</name>
</gene>
<keyword evidence="2" id="KW-1185">Reference proteome</keyword>
<dbReference type="Proteomes" id="UP000036908">
    <property type="component" value="Unassembled WGS sequence"/>
</dbReference>
<name>A0A0L8AK56_9BACT</name>
<proteinExistence type="predicted"/>
<protein>
    <submittedName>
        <fullName evidence="1">Uncharacterized protein</fullName>
    </submittedName>
</protein>
<dbReference type="AlphaFoldDB" id="A0A0L8AK56"/>
<dbReference type="Pfam" id="PF21980">
    <property type="entry name" value="MksE"/>
    <property type="match status" value="1"/>
</dbReference>
<dbReference type="InterPro" id="IPR042038">
    <property type="entry name" value="MukE_N"/>
</dbReference>
<dbReference type="OrthoDB" id="1362255at2"/>
<sequence>MKQFDFFSDPEAPELFARLDYALKEGVFIQNVVTQSDWFRFLEKHEDSLKDYYQEFYQVFLDHGGESSEKYYFLNFGSGSRGNIDAEHRYFMPNEYVIVAFMLYKIVFIDGYVELHSVRQLQRLIRLEYEDLKPGLYRTLAKAKRTNPTRMNDDALDKIISDALREFSKIGWITLDDDTFDTWPAFQRIHKIYADYINGLEEWLKTNTPL</sequence>
<reference evidence="2" key="1">
    <citation type="submission" date="2014-11" db="EMBL/GenBank/DDBJ databases">
        <title>Genome sequencing of Roseivirga sp. D-25.</title>
        <authorList>
            <person name="Selvaratnam C."/>
            <person name="Thevarajoo S."/>
            <person name="Goh K.M."/>
            <person name="Eee R."/>
            <person name="Chan K.-G."/>
            <person name="Chong C.S."/>
        </authorList>
    </citation>
    <scope>NUCLEOTIDE SEQUENCE [LARGE SCALE GENOMIC DNA]</scope>
    <source>
        <strain evidence="2">D-25</strain>
    </source>
</reference>
<accession>A0A0L8AK56</accession>
<dbReference type="InterPro" id="IPR053841">
    <property type="entry name" value="MksE"/>
</dbReference>
<evidence type="ECO:0000313" key="1">
    <source>
        <dbReference type="EMBL" id="KOF02774.1"/>
    </source>
</evidence>
<dbReference type="RefSeq" id="WP_053223723.1">
    <property type="nucleotide sequence ID" value="NZ_JSVA01000010.1"/>
</dbReference>
<organism evidence="1 2">
    <name type="scientific">Roseivirga seohaensis subsp. aquiponti</name>
    <dbReference type="NCBI Taxonomy" id="1566026"/>
    <lineage>
        <taxon>Bacteria</taxon>
        <taxon>Pseudomonadati</taxon>
        <taxon>Bacteroidota</taxon>
        <taxon>Cytophagia</taxon>
        <taxon>Cytophagales</taxon>
        <taxon>Roseivirgaceae</taxon>
        <taxon>Roseivirga</taxon>
    </lineage>
</organism>
<comment type="caution">
    <text evidence="1">The sequence shown here is derived from an EMBL/GenBank/DDBJ whole genome shotgun (WGS) entry which is preliminary data.</text>
</comment>
<dbReference type="PATRIC" id="fig|1566026.4.peg.432"/>
<dbReference type="EMBL" id="JSVA01000010">
    <property type="protein sequence ID" value="KOF02774.1"/>
    <property type="molecule type" value="Genomic_DNA"/>
</dbReference>
<evidence type="ECO:0000313" key="2">
    <source>
        <dbReference type="Proteomes" id="UP000036908"/>
    </source>
</evidence>